<proteinExistence type="predicted"/>
<dbReference type="EMBL" id="MN740182">
    <property type="protein sequence ID" value="QHT92244.1"/>
    <property type="molecule type" value="Genomic_DNA"/>
</dbReference>
<protein>
    <submittedName>
        <fullName evidence="1">Uncharacterized protein</fullName>
    </submittedName>
</protein>
<accession>A0A6C0IGJ5</accession>
<dbReference type="AlphaFoldDB" id="A0A6C0IGJ5"/>
<name>A0A6C0IGJ5_9ZZZZ</name>
<organism evidence="1">
    <name type="scientific">viral metagenome</name>
    <dbReference type="NCBI Taxonomy" id="1070528"/>
    <lineage>
        <taxon>unclassified sequences</taxon>
        <taxon>metagenomes</taxon>
        <taxon>organismal metagenomes</taxon>
    </lineage>
</organism>
<sequence>MSSIKSSASKQPAKQYVAAVPFNANFFSYTITTNSSTYVKTGTLAAVAGATATNCPAGRILRESGQKLYPGVHPDITTYMVGVIDSITFLTGYIDPNSPVFATHSANVPSFFANSVDPVGGLLDEGSAVYTNGIISAHGQIRCVGATGARVLVPGTAANIAIDVSQGSFVYIDGNGNNTLTCTNFNFGDRLFIQTVGTGNVTFSTGFGVATLTVAKADMMFSFICDGAHMLQTGASSWTNVPA</sequence>
<reference evidence="1" key="1">
    <citation type="journal article" date="2020" name="Nature">
        <title>Giant virus diversity and host interactions through global metagenomics.</title>
        <authorList>
            <person name="Schulz F."/>
            <person name="Roux S."/>
            <person name="Paez-Espino D."/>
            <person name="Jungbluth S."/>
            <person name="Walsh D.A."/>
            <person name="Denef V.J."/>
            <person name="McMahon K.D."/>
            <person name="Konstantinidis K.T."/>
            <person name="Eloe-Fadrosh E.A."/>
            <person name="Kyrpides N.C."/>
            <person name="Woyke T."/>
        </authorList>
    </citation>
    <scope>NUCLEOTIDE SEQUENCE</scope>
    <source>
        <strain evidence="1">GVMAG-M-3300023184-88</strain>
    </source>
</reference>
<evidence type="ECO:0000313" key="1">
    <source>
        <dbReference type="EMBL" id="QHT92244.1"/>
    </source>
</evidence>